<keyword evidence="7 12" id="KW-0805">Transcription regulation</keyword>
<dbReference type="InterPro" id="IPR029016">
    <property type="entry name" value="GAF-like_dom_sf"/>
</dbReference>
<dbReference type="FunFam" id="3.40.50.300:FF:000006">
    <property type="entry name" value="DNA-binding transcriptional regulator NtrC"/>
    <property type="match status" value="1"/>
</dbReference>
<dbReference type="InterPro" id="IPR025944">
    <property type="entry name" value="Sigma_54_int_dom_CS"/>
</dbReference>
<dbReference type="CDD" id="cd00009">
    <property type="entry name" value="AAA"/>
    <property type="match status" value="1"/>
</dbReference>
<comment type="subunit">
    <text evidence="2 12">Interacts with sigma-54.</text>
</comment>
<keyword evidence="5" id="KW-0067">ATP-binding</keyword>
<accession>A0A2H0LSH4</accession>
<dbReference type="SUPFAM" id="SSF52540">
    <property type="entry name" value="P-loop containing nucleoside triphosphate hydrolases"/>
    <property type="match status" value="1"/>
</dbReference>
<dbReference type="Gene3D" id="1.10.8.60">
    <property type="match status" value="1"/>
</dbReference>
<proteinExistence type="predicted"/>
<dbReference type="EMBL" id="PCVY01000013">
    <property type="protein sequence ID" value="PIQ87380.1"/>
    <property type="molecule type" value="Genomic_DNA"/>
</dbReference>
<evidence type="ECO:0000256" key="7">
    <source>
        <dbReference type="ARBA" id="ARBA00023015"/>
    </source>
</evidence>
<comment type="function">
    <text evidence="1 12">Required for activation of most nif operons, which are directly involved in nitrogen fixation.</text>
</comment>
<dbReference type="PROSITE" id="PS00688">
    <property type="entry name" value="SIGMA54_INTERACT_3"/>
    <property type="match status" value="1"/>
</dbReference>
<reference evidence="14 15" key="1">
    <citation type="submission" date="2017-09" db="EMBL/GenBank/DDBJ databases">
        <title>Depth-based differentiation of microbial function through sediment-hosted aquifers and enrichment of novel symbionts in the deep terrestrial subsurface.</title>
        <authorList>
            <person name="Probst A.J."/>
            <person name="Ladd B."/>
            <person name="Jarett J.K."/>
            <person name="Geller-Mcgrath D.E."/>
            <person name="Sieber C.M."/>
            <person name="Emerson J.B."/>
            <person name="Anantharaman K."/>
            <person name="Thomas B.C."/>
            <person name="Malmstrom R."/>
            <person name="Stieglmeier M."/>
            <person name="Klingl A."/>
            <person name="Woyke T."/>
            <person name="Ryan C.M."/>
            <person name="Banfield J.F."/>
        </authorList>
    </citation>
    <scope>NUCLEOTIDE SEQUENCE [LARGE SCALE GENOMIC DNA]</scope>
    <source>
        <strain evidence="14">CG11_big_fil_rev_8_21_14_0_20_45_26</strain>
    </source>
</reference>
<dbReference type="Pfam" id="PF02954">
    <property type="entry name" value="HTH_8"/>
    <property type="match status" value="1"/>
</dbReference>
<keyword evidence="10 12" id="KW-0804">Transcription</keyword>
<dbReference type="InterPro" id="IPR002078">
    <property type="entry name" value="Sigma_54_int"/>
</dbReference>
<comment type="caution">
    <text evidence="14">The sequence shown here is derived from an EMBL/GenBank/DDBJ whole genome shotgun (WGS) entry which is preliminary data.</text>
</comment>
<evidence type="ECO:0000256" key="11">
    <source>
        <dbReference type="ARBA" id="ARBA00023231"/>
    </source>
</evidence>
<dbReference type="InterPro" id="IPR058031">
    <property type="entry name" value="AAA_lid_NorR"/>
</dbReference>
<dbReference type="Gene3D" id="3.30.450.40">
    <property type="match status" value="1"/>
</dbReference>
<dbReference type="GO" id="GO:0043565">
    <property type="term" value="F:sequence-specific DNA binding"/>
    <property type="evidence" value="ECO:0007669"/>
    <property type="project" value="InterPro"/>
</dbReference>
<dbReference type="InterPro" id="IPR025943">
    <property type="entry name" value="Sigma_54_int_dom_ATP-bd_2"/>
</dbReference>
<dbReference type="SUPFAM" id="SSF46689">
    <property type="entry name" value="Homeodomain-like"/>
    <property type="match status" value="1"/>
</dbReference>
<dbReference type="InterPro" id="IPR027417">
    <property type="entry name" value="P-loop_NTPase"/>
</dbReference>
<organism evidence="14 15">
    <name type="scientific">Candidatus Abzuiibacterium crystallinum</name>
    <dbReference type="NCBI Taxonomy" id="1974748"/>
    <lineage>
        <taxon>Bacteria</taxon>
        <taxon>Pseudomonadati</taxon>
        <taxon>Candidatus Omnitrophota</taxon>
        <taxon>Candidatus Abzuiibacterium</taxon>
    </lineage>
</organism>
<evidence type="ECO:0000256" key="9">
    <source>
        <dbReference type="ARBA" id="ARBA00023159"/>
    </source>
</evidence>
<dbReference type="InterPro" id="IPR002197">
    <property type="entry name" value="HTH_Fis"/>
</dbReference>
<protein>
    <recommendedName>
        <fullName evidence="3 12">Nif-specific regulatory protein</fullName>
    </recommendedName>
</protein>
<dbReference type="NCBIfam" id="TIGR01817">
    <property type="entry name" value="nifA"/>
    <property type="match status" value="1"/>
</dbReference>
<evidence type="ECO:0000256" key="2">
    <source>
        <dbReference type="ARBA" id="ARBA00011135"/>
    </source>
</evidence>
<dbReference type="Gene3D" id="1.10.10.60">
    <property type="entry name" value="Homeodomain-like"/>
    <property type="match status" value="1"/>
</dbReference>
<dbReference type="SUPFAM" id="SSF55781">
    <property type="entry name" value="GAF domain-like"/>
    <property type="match status" value="1"/>
</dbReference>
<keyword evidence="4" id="KW-0547">Nucleotide-binding</keyword>
<dbReference type="GO" id="GO:0005524">
    <property type="term" value="F:ATP binding"/>
    <property type="evidence" value="ECO:0007669"/>
    <property type="project" value="UniProtKB-KW"/>
</dbReference>
<dbReference type="Proteomes" id="UP000230859">
    <property type="component" value="Unassembled WGS sequence"/>
</dbReference>
<evidence type="ECO:0000256" key="12">
    <source>
        <dbReference type="RuleBase" id="RU368029"/>
    </source>
</evidence>
<dbReference type="InterPro" id="IPR003018">
    <property type="entry name" value="GAF"/>
</dbReference>
<dbReference type="AlphaFoldDB" id="A0A2H0LSH4"/>
<dbReference type="PANTHER" id="PTHR32071:SF57">
    <property type="entry name" value="C4-DICARBOXYLATE TRANSPORT TRANSCRIPTIONAL REGULATORY PROTEIN DCTD"/>
    <property type="match status" value="1"/>
</dbReference>
<keyword evidence="8 12" id="KW-0238">DNA-binding</keyword>
<evidence type="ECO:0000259" key="13">
    <source>
        <dbReference type="PROSITE" id="PS50045"/>
    </source>
</evidence>
<evidence type="ECO:0000256" key="1">
    <source>
        <dbReference type="ARBA" id="ARBA00002167"/>
    </source>
</evidence>
<keyword evidence="11 12" id="KW-0535">Nitrogen fixation</keyword>
<evidence type="ECO:0000256" key="5">
    <source>
        <dbReference type="ARBA" id="ARBA00022840"/>
    </source>
</evidence>
<dbReference type="InterPro" id="IPR003593">
    <property type="entry name" value="AAA+_ATPase"/>
</dbReference>
<keyword evidence="9 12" id="KW-0010">Activator</keyword>
<evidence type="ECO:0000313" key="14">
    <source>
        <dbReference type="EMBL" id="PIQ87380.1"/>
    </source>
</evidence>
<dbReference type="InterPro" id="IPR010113">
    <property type="entry name" value="Nif-specific_regulatory_prot"/>
</dbReference>
<dbReference type="SMART" id="SM00382">
    <property type="entry name" value="AAA"/>
    <property type="match status" value="1"/>
</dbReference>
<dbReference type="PROSITE" id="PS50045">
    <property type="entry name" value="SIGMA54_INTERACT_4"/>
    <property type="match status" value="1"/>
</dbReference>
<dbReference type="Pfam" id="PF01590">
    <property type="entry name" value="GAF"/>
    <property type="match status" value="1"/>
</dbReference>
<dbReference type="InterPro" id="IPR009057">
    <property type="entry name" value="Homeodomain-like_sf"/>
</dbReference>
<evidence type="ECO:0000256" key="10">
    <source>
        <dbReference type="ARBA" id="ARBA00023163"/>
    </source>
</evidence>
<sequence>MKSNTRDASQLKRELQELSALNEISKAFSSSLDLEKMIGKVMDILHSHFGMERGTLTLLDPETNELVIEVAQGLDPEVEERVRYKIGEGITGKVVASGEPIVIRNIGDEPLFLNKTKARDLSKSNISFLCIPIRLGRQTIGALSVDKVFQEDISFEVDLHLLTIVGSMVAQAVQINQLVKEEKRSLSFENEQLRGQLKKKFRPKNIIAESKRMTDVFSSIDLVSQTKATVMLRGESGTGKELVAHAIHYQSDRADKPFVKVSCASLPETLLESELFGHMKGAFTGANASKAGRFEMANGGTLFLDEIGEINKSIQVKLLRVLQEKEFERVGGTETIRVDIRLLTATNRDLEKEVREGRFREDLYYRLNVIPIFIPALRDRREDIPLLVKYFIEKFNLENNKKIFHLSQEAWDHVMGYSWPGNVRELENAIERAVIMCQSDTILRDHFPIDLQARIKPFTLVTEESEENNNLKEAVETIEKRMISRVLEKIGGNKRKAAQMLGVTERILGYKVRKYGINSSK</sequence>
<dbReference type="PROSITE" id="PS00675">
    <property type="entry name" value="SIGMA54_INTERACT_1"/>
    <property type="match status" value="1"/>
</dbReference>
<evidence type="ECO:0000256" key="8">
    <source>
        <dbReference type="ARBA" id="ARBA00023125"/>
    </source>
</evidence>
<evidence type="ECO:0000256" key="3">
    <source>
        <dbReference type="ARBA" id="ARBA00015308"/>
    </source>
</evidence>
<dbReference type="GO" id="GO:0003700">
    <property type="term" value="F:DNA-binding transcription factor activity"/>
    <property type="evidence" value="ECO:0007669"/>
    <property type="project" value="UniProtKB-UniRule"/>
</dbReference>
<dbReference type="SMART" id="SM00065">
    <property type="entry name" value="GAF"/>
    <property type="match status" value="1"/>
</dbReference>
<gene>
    <name evidence="14" type="primary">nifA</name>
    <name evidence="14" type="ORF">COV74_01050</name>
</gene>
<dbReference type="GO" id="GO:0009399">
    <property type="term" value="P:nitrogen fixation"/>
    <property type="evidence" value="ECO:0007669"/>
    <property type="project" value="UniProtKB-UniRule"/>
</dbReference>
<feature type="domain" description="Sigma-54 factor interaction" evidence="13">
    <location>
        <begin position="206"/>
        <end position="435"/>
    </location>
</feature>
<evidence type="ECO:0000256" key="4">
    <source>
        <dbReference type="ARBA" id="ARBA00022741"/>
    </source>
</evidence>
<dbReference type="Gene3D" id="3.40.50.300">
    <property type="entry name" value="P-loop containing nucleotide triphosphate hydrolases"/>
    <property type="match status" value="1"/>
</dbReference>
<dbReference type="GO" id="GO:0000160">
    <property type="term" value="P:phosphorelay signal transduction system"/>
    <property type="evidence" value="ECO:0007669"/>
    <property type="project" value="UniProtKB-UniRule"/>
</dbReference>
<name>A0A2H0LSH4_9BACT</name>
<dbReference type="InterPro" id="IPR025662">
    <property type="entry name" value="Sigma_54_int_dom_ATP-bd_1"/>
</dbReference>
<dbReference type="PANTHER" id="PTHR32071">
    <property type="entry name" value="TRANSCRIPTIONAL REGULATORY PROTEIN"/>
    <property type="match status" value="1"/>
</dbReference>
<dbReference type="Pfam" id="PF00158">
    <property type="entry name" value="Sigma54_activat"/>
    <property type="match status" value="1"/>
</dbReference>
<evidence type="ECO:0000256" key="6">
    <source>
        <dbReference type="ARBA" id="ARBA00023012"/>
    </source>
</evidence>
<dbReference type="PROSITE" id="PS00676">
    <property type="entry name" value="SIGMA54_INTERACT_2"/>
    <property type="match status" value="1"/>
</dbReference>
<dbReference type="PRINTS" id="PR01590">
    <property type="entry name" value="HTHFIS"/>
</dbReference>
<evidence type="ECO:0000313" key="15">
    <source>
        <dbReference type="Proteomes" id="UP000230859"/>
    </source>
</evidence>
<dbReference type="Pfam" id="PF25601">
    <property type="entry name" value="AAA_lid_14"/>
    <property type="match status" value="1"/>
</dbReference>
<keyword evidence="6 12" id="KW-0902">Two-component regulatory system</keyword>